<dbReference type="Gramene" id="KCW55364">
    <property type="protein sequence ID" value="KCW55364"/>
    <property type="gene ID" value="EUGRSUZ_I01279"/>
</dbReference>
<dbReference type="eggNOG" id="ENOG502QT6X">
    <property type="taxonomic scope" value="Eukaryota"/>
</dbReference>
<name>A0A059ANM1_EUCGR</name>
<dbReference type="InterPro" id="IPR011598">
    <property type="entry name" value="bHLH_dom"/>
</dbReference>
<dbReference type="FunFam" id="4.10.280.10:FF:000002">
    <property type="entry name" value="Basic helix-loop-helix transcription factor"/>
    <property type="match status" value="1"/>
</dbReference>
<dbReference type="KEGG" id="egr:104418845"/>
<evidence type="ECO:0000256" key="4">
    <source>
        <dbReference type="ARBA" id="ARBA00023163"/>
    </source>
</evidence>
<dbReference type="Pfam" id="PF00010">
    <property type="entry name" value="HLH"/>
    <property type="match status" value="1"/>
</dbReference>
<dbReference type="GO" id="GO:0003700">
    <property type="term" value="F:DNA-binding transcription factor activity"/>
    <property type="evidence" value="ECO:0000318"/>
    <property type="project" value="GO_Central"/>
</dbReference>
<dbReference type="CDD" id="cd18919">
    <property type="entry name" value="bHLH_AtBPE_like"/>
    <property type="match status" value="1"/>
</dbReference>
<organism evidence="8">
    <name type="scientific">Eucalyptus grandis</name>
    <name type="common">Flooded gum</name>
    <dbReference type="NCBI Taxonomy" id="71139"/>
    <lineage>
        <taxon>Eukaryota</taxon>
        <taxon>Viridiplantae</taxon>
        <taxon>Streptophyta</taxon>
        <taxon>Embryophyta</taxon>
        <taxon>Tracheophyta</taxon>
        <taxon>Spermatophyta</taxon>
        <taxon>Magnoliopsida</taxon>
        <taxon>eudicotyledons</taxon>
        <taxon>Gunneridae</taxon>
        <taxon>Pentapetalae</taxon>
        <taxon>rosids</taxon>
        <taxon>malvids</taxon>
        <taxon>Myrtales</taxon>
        <taxon>Myrtaceae</taxon>
        <taxon>Myrtoideae</taxon>
        <taxon>Eucalypteae</taxon>
        <taxon>Eucalyptus</taxon>
    </lineage>
</organism>
<feature type="compositionally biased region" description="Basic and acidic residues" evidence="6">
    <location>
        <begin position="173"/>
        <end position="197"/>
    </location>
</feature>
<sequence length="433" mass="46736">MNTPSSLPEMLHCADMTVLERQRARVKWQQDPLQLHAQSEGQRYYYGGGGELNGAFGLGQSIESLLGGGGGGVVFGDVPNHQIKPDPGVESGWLSSFDLSGLAYGACGFGGGTGLDANFAINRTLSCPPAVVAAAVSPAATPAVTVEKGKESAVSEKMTQAGRESSKKRKTDKVHNTKIEDDSKGKRIKGCPEEGESKIMVQSNSNNNKEASASTSKENSKVSDVPKPDYIHVRARRGQATDSHSLAERVRREKISERMKFLQDLVPGCNKITGKAGMLDEIINYVQSLQRQVEFLSMKLAAVNPRLDLDLDNIFAKEMNPACTASFPTIDMLSDITNPAYLPFSPTQTVASCSGMEIGINPDSGLRRTISAPLSIPDTFVDSSCFSQSQQPLTWDLGLQNLYNMEFHQGKAMAFPCQQFTGSVEGGNLKMEM</sequence>
<protein>
    <recommendedName>
        <fullName evidence="7">BHLH domain-containing protein</fullName>
    </recommendedName>
</protein>
<dbReference type="SUPFAM" id="SSF47459">
    <property type="entry name" value="HLH, helix-loop-helix DNA-binding domain"/>
    <property type="match status" value="1"/>
</dbReference>
<dbReference type="GO" id="GO:0005634">
    <property type="term" value="C:nucleus"/>
    <property type="evidence" value="ECO:0000318"/>
    <property type="project" value="GO_Central"/>
</dbReference>
<dbReference type="Gene3D" id="4.10.280.10">
    <property type="entry name" value="Helix-loop-helix DNA-binding domain"/>
    <property type="match status" value="1"/>
</dbReference>
<keyword evidence="3" id="KW-0238">DNA-binding</keyword>
<dbReference type="InParanoid" id="A0A059ANM1"/>
<evidence type="ECO:0000256" key="2">
    <source>
        <dbReference type="ARBA" id="ARBA00023015"/>
    </source>
</evidence>
<dbReference type="PANTHER" id="PTHR12565">
    <property type="entry name" value="STEROL REGULATORY ELEMENT-BINDING PROTEIN"/>
    <property type="match status" value="1"/>
</dbReference>
<comment type="subcellular location">
    <subcellularLocation>
        <location evidence="1">Nucleus</location>
    </subcellularLocation>
</comment>
<reference evidence="8" key="1">
    <citation type="submission" date="2013-07" db="EMBL/GenBank/DDBJ databases">
        <title>The genome of Eucalyptus grandis.</title>
        <authorList>
            <person name="Schmutz J."/>
            <person name="Hayes R."/>
            <person name="Myburg A."/>
            <person name="Tuskan G."/>
            <person name="Grattapaglia D."/>
            <person name="Rokhsar D.S."/>
        </authorList>
    </citation>
    <scope>NUCLEOTIDE SEQUENCE</scope>
    <source>
        <tissue evidence="8">Leaf extractions</tissue>
    </source>
</reference>
<feature type="region of interest" description="Disordered" evidence="6">
    <location>
        <begin position="139"/>
        <end position="225"/>
    </location>
</feature>
<proteinExistence type="predicted"/>
<evidence type="ECO:0000313" key="8">
    <source>
        <dbReference type="EMBL" id="KCW55364.1"/>
    </source>
</evidence>
<dbReference type="EMBL" id="KK198761">
    <property type="protein sequence ID" value="KCW55364.1"/>
    <property type="molecule type" value="Genomic_DNA"/>
</dbReference>
<dbReference type="PANTHER" id="PTHR12565:SF444">
    <property type="entry name" value="TRANSCRIPTION FACTOR BHLH62-RELATED"/>
    <property type="match status" value="1"/>
</dbReference>
<evidence type="ECO:0000256" key="3">
    <source>
        <dbReference type="ARBA" id="ARBA00023125"/>
    </source>
</evidence>
<keyword evidence="4" id="KW-0804">Transcription</keyword>
<dbReference type="GO" id="GO:0046983">
    <property type="term" value="F:protein dimerization activity"/>
    <property type="evidence" value="ECO:0007669"/>
    <property type="project" value="InterPro"/>
</dbReference>
<gene>
    <name evidence="8" type="ORF">EUGRSUZ_I01279</name>
</gene>
<evidence type="ECO:0000259" key="7">
    <source>
        <dbReference type="PROSITE" id="PS50888"/>
    </source>
</evidence>
<dbReference type="OrthoDB" id="1915602at2759"/>
<keyword evidence="5" id="KW-0539">Nucleus</keyword>
<dbReference type="FunCoup" id="A0A059ANM1">
    <property type="interactions" value="84"/>
</dbReference>
<feature type="compositionally biased region" description="Low complexity" evidence="6">
    <location>
        <begin position="203"/>
        <end position="217"/>
    </location>
</feature>
<dbReference type="STRING" id="71139.A0A059ANM1"/>
<evidence type="ECO:0000256" key="5">
    <source>
        <dbReference type="ARBA" id="ARBA00023242"/>
    </source>
</evidence>
<dbReference type="SMART" id="SM00353">
    <property type="entry name" value="HLH"/>
    <property type="match status" value="1"/>
</dbReference>
<dbReference type="InterPro" id="IPR024097">
    <property type="entry name" value="bHLH_ZIP_TF"/>
</dbReference>
<dbReference type="InterPro" id="IPR036638">
    <property type="entry name" value="HLH_DNA-bd_sf"/>
</dbReference>
<dbReference type="GO" id="GO:0003677">
    <property type="term" value="F:DNA binding"/>
    <property type="evidence" value="ECO:0007669"/>
    <property type="project" value="UniProtKB-KW"/>
</dbReference>
<dbReference type="OMA" id="ANFPTIG"/>
<dbReference type="AlphaFoldDB" id="A0A059ANM1"/>
<dbReference type="PROSITE" id="PS50888">
    <property type="entry name" value="BHLH"/>
    <property type="match status" value="1"/>
</dbReference>
<feature type="domain" description="BHLH" evidence="7">
    <location>
        <begin position="239"/>
        <end position="289"/>
    </location>
</feature>
<keyword evidence="2" id="KW-0805">Transcription regulation</keyword>
<evidence type="ECO:0000256" key="6">
    <source>
        <dbReference type="SAM" id="MobiDB-lite"/>
    </source>
</evidence>
<accession>A0A059ANM1</accession>
<evidence type="ECO:0000256" key="1">
    <source>
        <dbReference type="ARBA" id="ARBA00004123"/>
    </source>
</evidence>